<dbReference type="AlphaFoldDB" id="A0A0A2V0C9"/>
<dbReference type="Proteomes" id="UP000002059">
    <property type="component" value="Partially assembled WGS sequence"/>
</dbReference>
<dbReference type="STRING" id="502779.A0A0A2V0C9"/>
<reference evidence="1 2" key="1">
    <citation type="journal article" date="2011" name="PLoS Genet.">
        <title>Comparative genomic analysis of human fungal pathogens causing paracoccidioidomycosis.</title>
        <authorList>
            <person name="Desjardins C.A."/>
            <person name="Champion M.D."/>
            <person name="Holder J.W."/>
            <person name="Muszewska A."/>
            <person name="Goldberg J."/>
            <person name="Bailao A.M."/>
            <person name="Brigido M.M."/>
            <person name="Ferreira M.E."/>
            <person name="Garcia A.M."/>
            <person name="Grynberg M."/>
            <person name="Gujja S."/>
            <person name="Heiman D.I."/>
            <person name="Henn M.R."/>
            <person name="Kodira C.D."/>
            <person name="Leon-Narvaez H."/>
            <person name="Longo L.V."/>
            <person name="Ma L.J."/>
            <person name="Malavazi I."/>
            <person name="Matsuo A.L."/>
            <person name="Morais F.V."/>
            <person name="Pereira M."/>
            <person name="Rodriguez-Brito S."/>
            <person name="Sakthikumar S."/>
            <person name="Salem-Izacc S.M."/>
            <person name="Sykes S.M."/>
            <person name="Teixeira M.M."/>
            <person name="Vallejo M.C."/>
            <person name="Walter M.E."/>
            <person name="Yandava C."/>
            <person name="Young S."/>
            <person name="Zeng Q."/>
            <person name="Zucker J."/>
            <person name="Felipe M.S."/>
            <person name="Goldman G.H."/>
            <person name="Haas B.J."/>
            <person name="McEwen J.G."/>
            <person name="Nino-Vega G."/>
            <person name="Puccia R."/>
            <person name="San-Blas G."/>
            <person name="Soares C.M."/>
            <person name="Birren B.W."/>
            <person name="Cuomo C.A."/>
        </authorList>
    </citation>
    <scope>NUCLEOTIDE SEQUENCE [LARGE SCALE GENOMIC DNA]</scope>
    <source>
        <strain evidence="2">ATCC MYA-826 / Pb01</strain>
    </source>
</reference>
<keyword evidence="2" id="KW-1185">Reference proteome</keyword>
<dbReference type="PANTHER" id="PTHR47843:SF2">
    <property type="entry name" value="BTB DOMAIN-CONTAINING PROTEIN"/>
    <property type="match status" value="1"/>
</dbReference>
<dbReference type="GeneID" id="26971034"/>
<dbReference type="RefSeq" id="XP_015702534.1">
    <property type="nucleotide sequence ID" value="XM_015847843.1"/>
</dbReference>
<accession>A0A0A2V0C9</accession>
<dbReference type="KEGG" id="pbl:PAAG_12341"/>
<evidence type="ECO:0000313" key="1">
    <source>
        <dbReference type="EMBL" id="KGQ00968.1"/>
    </source>
</evidence>
<dbReference type="PANTHER" id="PTHR47843">
    <property type="entry name" value="BTB DOMAIN-CONTAINING PROTEIN-RELATED"/>
    <property type="match status" value="1"/>
</dbReference>
<gene>
    <name evidence="1" type="ORF">PAAG_12341</name>
</gene>
<evidence type="ECO:0000313" key="2">
    <source>
        <dbReference type="Proteomes" id="UP000002059"/>
    </source>
</evidence>
<organism evidence="1 2">
    <name type="scientific">Paracoccidioides lutzii (strain ATCC MYA-826 / Pb01)</name>
    <name type="common">Paracoccidioides brasiliensis</name>
    <dbReference type="NCBI Taxonomy" id="502779"/>
    <lineage>
        <taxon>Eukaryota</taxon>
        <taxon>Fungi</taxon>
        <taxon>Dikarya</taxon>
        <taxon>Ascomycota</taxon>
        <taxon>Pezizomycotina</taxon>
        <taxon>Eurotiomycetes</taxon>
        <taxon>Eurotiomycetidae</taxon>
        <taxon>Onygenales</taxon>
        <taxon>Ajellomycetaceae</taxon>
        <taxon>Paracoccidioides</taxon>
    </lineage>
</organism>
<protein>
    <recommendedName>
        <fullName evidence="3">BTB domain-containing protein</fullName>
    </recommendedName>
</protein>
<dbReference type="Gene3D" id="3.30.710.10">
    <property type="entry name" value="Potassium Channel Kv1.1, Chain A"/>
    <property type="match status" value="1"/>
</dbReference>
<sequence length="256" mass="29381">MSESGQGERGSPTTYSRYCSSSPRIFKIHEALLRSKGGRIYAGFLGKFEEKTEGTYRFKETTEGTLLRYIEWVYRDDYPDVLNSLNSEEATANRAADLPPADKEGTTDANHPLLCHIRMYIFADTYLIEELKSLSFGKITRYLENEKRPADIDSQLAVIHMLDLAFLNLPPSDNLLHWLGIYTAWCLECLRIQPYFHDIAGKLAPYIIRYVKPSSSAPWDPSLHASNFPSYEPGRAHPYEERWYADDKEVETADSY</sequence>
<dbReference type="OMA" id="YIFSEVY"/>
<dbReference type="InterPro" id="IPR011333">
    <property type="entry name" value="SKP1/BTB/POZ_sf"/>
</dbReference>
<dbReference type="VEuPathDB" id="FungiDB:PAAG_12341"/>
<dbReference type="HOGENOM" id="CLU_065174_0_0_1"/>
<dbReference type="OrthoDB" id="6359816at2759"/>
<name>A0A0A2V0C9_PARBA</name>
<dbReference type="EMBL" id="KN294013">
    <property type="protein sequence ID" value="KGQ00968.1"/>
    <property type="molecule type" value="Genomic_DNA"/>
</dbReference>
<evidence type="ECO:0008006" key="3">
    <source>
        <dbReference type="Google" id="ProtNLM"/>
    </source>
</evidence>
<proteinExistence type="predicted"/>